<comment type="caution">
    <text evidence="2">The sequence shown here is derived from an EMBL/GenBank/DDBJ whole genome shotgun (WGS) entry which is preliminary data.</text>
</comment>
<reference evidence="2 3" key="1">
    <citation type="submission" date="2020-09" db="EMBL/GenBank/DDBJ databases">
        <title>De no assembly of potato wild relative species, Solanum commersonii.</title>
        <authorList>
            <person name="Cho K."/>
        </authorList>
    </citation>
    <scope>NUCLEOTIDE SEQUENCE [LARGE SCALE GENOMIC DNA]</scope>
    <source>
        <strain evidence="2">LZ3.2</strain>
        <tissue evidence="2">Leaf</tissue>
    </source>
</reference>
<keyword evidence="1" id="KW-0472">Membrane</keyword>
<accession>A0A9J5YUN3</accession>
<feature type="transmembrane region" description="Helical" evidence="1">
    <location>
        <begin position="229"/>
        <end position="246"/>
    </location>
</feature>
<dbReference type="EMBL" id="JACXVP010000005">
    <property type="protein sequence ID" value="KAG5603503.1"/>
    <property type="molecule type" value="Genomic_DNA"/>
</dbReference>
<keyword evidence="1" id="KW-1133">Transmembrane helix</keyword>
<dbReference type="Proteomes" id="UP000824120">
    <property type="component" value="Chromosome 5"/>
</dbReference>
<feature type="transmembrane region" description="Helical" evidence="1">
    <location>
        <begin position="45"/>
        <end position="71"/>
    </location>
</feature>
<evidence type="ECO:0000313" key="2">
    <source>
        <dbReference type="EMBL" id="KAG5603503.1"/>
    </source>
</evidence>
<proteinExistence type="predicted"/>
<keyword evidence="1" id="KW-0812">Transmembrane</keyword>
<feature type="transmembrane region" description="Helical" evidence="1">
    <location>
        <begin position="92"/>
        <end position="120"/>
    </location>
</feature>
<dbReference type="AlphaFoldDB" id="A0A9J5YUN3"/>
<feature type="transmembrane region" description="Helical" evidence="1">
    <location>
        <begin position="200"/>
        <end position="223"/>
    </location>
</feature>
<name>A0A9J5YUN3_SOLCO</name>
<feature type="transmembrane region" description="Helical" evidence="1">
    <location>
        <begin position="140"/>
        <end position="158"/>
    </location>
</feature>
<sequence>MELDRIWNDVQISLDHIYKANSDHFNISSLPFNHNPVFSFPISKLLYLLVYALFLALFFFCAVATITYSSVTQVCHDRSITFISSIKSIRNSFFPLLSTFIISHTIFISISLIFALVLLLLSQILQSLGLIELKSDSNHLLFLVTFAFIVVLPILLWLQVNWSLAYVIAVVESKSGFETLRRSSAYLVKEKRSVGFRIHLNFGLMVGGMVIGSNVFIASTMLYGLVKSGWWSIPMVMGTMMWWILASSGMRELLMKNVLLYMYCNDFNGGKLTLEEIGGKFGDVFVYFPLVDEKNHGIV</sequence>
<gene>
    <name evidence="2" type="ORF">H5410_024995</name>
</gene>
<organism evidence="2 3">
    <name type="scientific">Solanum commersonii</name>
    <name type="common">Commerson's wild potato</name>
    <name type="synonym">Commerson's nightshade</name>
    <dbReference type="NCBI Taxonomy" id="4109"/>
    <lineage>
        <taxon>Eukaryota</taxon>
        <taxon>Viridiplantae</taxon>
        <taxon>Streptophyta</taxon>
        <taxon>Embryophyta</taxon>
        <taxon>Tracheophyta</taxon>
        <taxon>Spermatophyta</taxon>
        <taxon>Magnoliopsida</taxon>
        <taxon>eudicotyledons</taxon>
        <taxon>Gunneridae</taxon>
        <taxon>Pentapetalae</taxon>
        <taxon>asterids</taxon>
        <taxon>lamiids</taxon>
        <taxon>Solanales</taxon>
        <taxon>Solanaceae</taxon>
        <taxon>Solanoideae</taxon>
        <taxon>Solaneae</taxon>
        <taxon>Solanum</taxon>
    </lineage>
</organism>
<evidence type="ECO:0000256" key="1">
    <source>
        <dbReference type="SAM" id="Phobius"/>
    </source>
</evidence>
<dbReference type="PANTHER" id="PTHR33133:SF47">
    <property type="match status" value="1"/>
</dbReference>
<dbReference type="PANTHER" id="PTHR33133">
    <property type="entry name" value="OS08G0107100 PROTEIN-RELATED"/>
    <property type="match status" value="1"/>
</dbReference>
<dbReference type="OrthoDB" id="1300834at2759"/>
<evidence type="ECO:0000313" key="3">
    <source>
        <dbReference type="Proteomes" id="UP000824120"/>
    </source>
</evidence>
<keyword evidence="3" id="KW-1185">Reference proteome</keyword>
<protein>
    <submittedName>
        <fullName evidence="2">Uncharacterized protein</fullName>
    </submittedName>
</protein>